<evidence type="ECO:0000313" key="9">
    <source>
        <dbReference type="Proteomes" id="UP000001396"/>
    </source>
</evidence>
<reference evidence="8 9" key="1">
    <citation type="journal article" date="2011" name="Genome Res.">
        <title>Phylogeny-wide analysis of social amoeba genomes highlights ancient origins for complex intercellular communication.</title>
        <authorList>
            <person name="Heidel A.J."/>
            <person name="Lawal H.M."/>
            <person name="Felder M."/>
            <person name="Schilde C."/>
            <person name="Helps N.R."/>
            <person name="Tunggal B."/>
            <person name="Rivero F."/>
            <person name="John U."/>
            <person name="Schleicher M."/>
            <person name="Eichinger L."/>
            <person name="Platzer M."/>
            <person name="Noegel A.A."/>
            <person name="Schaap P."/>
            <person name="Gloeckner G."/>
        </authorList>
    </citation>
    <scope>NUCLEOTIDE SEQUENCE [LARGE SCALE GENOMIC DNA]</scope>
    <source>
        <strain evidence="9">ATCC 26659 / Pp 5 / PN500</strain>
    </source>
</reference>
<comment type="caution">
    <text evidence="8">The sequence shown here is derived from an EMBL/GenBank/DDBJ whole genome shotgun (WGS) entry which is preliminary data.</text>
</comment>
<keyword evidence="2 6" id="KW-0812">Transmembrane</keyword>
<proteinExistence type="predicted"/>
<keyword evidence="4 6" id="KW-1133">Transmembrane helix</keyword>
<evidence type="ECO:0000256" key="5">
    <source>
        <dbReference type="ARBA" id="ARBA00023136"/>
    </source>
</evidence>
<evidence type="ECO:0000256" key="2">
    <source>
        <dbReference type="ARBA" id="ARBA00022692"/>
    </source>
</evidence>
<feature type="transmembrane region" description="Helical" evidence="6">
    <location>
        <begin position="239"/>
        <end position="256"/>
    </location>
</feature>
<feature type="transmembrane region" description="Helical" evidence="6">
    <location>
        <begin position="115"/>
        <end position="134"/>
    </location>
</feature>
<dbReference type="InterPro" id="IPR045064">
    <property type="entry name" value="Reticulon-like"/>
</dbReference>
<name>D3AZK0_HETP5</name>
<keyword evidence="9" id="KW-1185">Reference proteome</keyword>
<dbReference type="GeneID" id="31357907"/>
<gene>
    <name evidence="8" type="primary">rtnlc</name>
    <name evidence="8" type="ORF">PPL_02382</name>
</gene>
<sequence>MSDTEQTTTQDVEKVVEEFGESVKEDIASLEKKAEEVIDTATSKVTASVEKVSEKVQEIKKDIKEDIKGCCPYSASGEYSICHQAGKICSALKKFPCNDCCNKVLLWDDLIQTGLLFGIINLVFFLTCCGKYSVLSLVGYASMVATISTMLFNITSHVLNKYVNTISIDNPITEKLKTLSFHVDDAVIEKYVRATGELINAILSVAKDVLSCKSLYLTGQFALFFYVVAKIGKCLSGNAILYIVFLISFIVPRLYLEKKQFIDEQVGKIRVIANDLINKVHAYIPMQQSGSSSSSKKSN</sequence>
<evidence type="ECO:0000256" key="3">
    <source>
        <dbReference type="ARBA" id="ARBA00022824"/>
    </source>
</evidence>
<accession>D3AZK0</accession>
<dbReference type="EMBL" id="ADBJ01000008">
    <property type="protein sequence ID" value="EFA85379.1"/>
    <property type="molecule type" value="Genomic_DNA"/>
</dbReference>
<evidence type="ECO:0000256" key="4">
    <source>
        <dbReference type="ARBA" id="ARBA00022989"/>
    </source>
</evidence>
<dbReference type="Pfam" id="PF02453">
    <property type="entry name" value="Reticulon"/>
    <property type="match status" value="1"/>
</dbReference>
<evidence type="ECO:0000259" key="7">
    <source>
        <dbReference type="PROSITE" id="PS50845"/>
    </source>
</evidence>
<dbReference type="PROSITE" id="PS50845">
    <property type="entry name" value="RETICULON"/>
    <property type="match status" value="1"/>
</dbReference>
<dbReference type="PANTHER" id="PTHR10994">
    <property type="entry name" value="RETICULON"/>
    <property type="match status" value="1"/>
</dbReference>
<dbReference type="Proteomes" id="UP000001396">
    <property type="component" value="Unassembled WGS sequence"/>
</dbReference>
<dbReference type="AlphaFoldDB" id="D3AZK0"/>
<dbReference type="InterPro" id="IPR003388">
    <property type="entry name" value="Reticulon"/>
</dbReference>
<feature type="domain" description="Reticulon" evidence="7">
    <location>
        <begin position="101"/>
        <end position="299"/>
    </location>
</feature>
<evidence type="ECO:0000256" key="6">
    <source>
        <dbReference type="RuleBase" id="RU363132"/>
    </source>
</evidence>
<keyword evidence="5 6" id="KW-0472">Membrane</keyword>
<keyword evidence="3 6" id="KW-0256">Endoplasmic reticulum</keyword>
<dbReference type="GO" id="GO:0005789">
    <property type="term" value="C:endoplasmic reticulum membrane"/>
    <property type="evidence" value="ECO:0007669"/>
    <property type="project" value="UniProtKB-SubCell"/>
</dbReference>
<comment type="subcellular location">
    <subcellularLocation>
        <location evidence="1 6">Endoplasmic reticulum membrane</location>
        <topology evidence="1 6">Multi-pass membrane protein</topology>
    </subcellularLocation>
</comment>
<protein>
    <recommendedName>
        <fullName evidence="6">Reticulon-like protein</fullName>
    </recommendedName>
</protein>
<dbReference type="FunCoup" id="D3AZK0">
    <property type="interactions" value="10"/>
</dbReference>
<dbReference type="GO" id="GO:0009617">
    <property type="term" value="P:response to bacterium"/>
    <property type="evidence" value="ECO:0007669"/>
    <property type="project" value="InterPro"/>
</dbReference>
<evidence type="ECO:0000313" key="8">
    <source>
        <dbReference type="EMBL" id="EFA85379.1"/>
    </source>
</evidence>
<dbReference type="STRING" id="670386.D3AZK0"/>
<dbReference type="OMA" id="FHVHEAV"/>
<dbReference type="PANTHER" id="PTHR10994:SF193">
    <property type="entry name" value="RETICULON-LIKE PROTEIN"/>
    <property type="match status" value="1"/>
</dbReference>
<dbReference type="RefSeq" id="XP_020437488.1">
    <property type="nucleotide sequence ID" value="XM_020573371.1"/>
</dbReference>
<organism evidence="8 9">
    <name type="scientific">Heterostelium pallidum (strain ATCC 26659 / Pp 5 / PN500)</name>
    <name type="common">Cellular slime mold</name>
    <name type="synonym">Polysphondylium pallidum</name>
    <dbReference type="NCBI Taxonomy" id="670386"/>
    <lineage>
        <taxon>Eukaryota</taxon>
        <taxon>Amoebozoa</taxon>
        <taxon>Evosea</taxon>
        <taxon>Eumycetozoa</taxon>
        <taxon>Dictyostelia</taxon>
        <taxon>Acytosteliales</taxon>
        <taxon>Acytosteliaceae</taxon>
        <taxon>Heterostelium</taxon>
    </lineage>
</organism>
<feature type="transmembrane region" description="Helical" evidence="6">
    <location>
        <begin position="140"/>
        <end position="159"/>
    </location>
</feature>
<evidence type="ECO:0000256" key="1">
    <source>
        <dbReference type="ARBA" id="ARBA00004477"/>
    </source>
</evidence>
<dbReference type="InParanoid" id="D3AZK0"/>